<protein>
    <submittedName>
        <fullName evidence="3">Response regulator receiver domain-containing protein</fullName>
    </submittedName>
</protein>
<evidence type="ECO:0000256" key="1">
    <source>
        <dbReference type="PROSITE-ProRule" id="PRU00169"/>
    </source>
</evidence>
<dbReference type="AlphaFoldDB" id="A0A1G9KNF2"/>
<proteinExistence type="predicted"/>
<keyword evidence="1" id="KW-0597">Phosphoprotein</keyword>
<feature type="domain" description="Response regulatory" evidence="2">
    <location>
        <begin position="7"/>
        <end position="128"/>
    </location>
</feature>
<dbReference type="EMBL" id="FNGV01000001">
    <property type="protein sequence ID" value="SDL50973.1"/>
    <property type="molecule type" value="Genomic_DNA"/>
</dbReference>
<dbReference type="PANTHER" id="PTHR44520:SF2">
    <property type="entry name" value="RESPONSE REGULATOR RCP1"/>
    <property type="match status" value="1"/>
</dbReference>
<dbReference type="InterPro" id="IPR001789">
    <property type="entry name" value="Sig_transdc_resp-reg_receiver"/>
</dbReference>
<dbReference type="Proteomes" id="UP000199440">
    <property type="component" value="Unassembled WGS sequence"/>
</dbReference>
<sequence>MSNKPYYIFLIDDDEDDRDLFKDALREISIKTEVVSFNNGLELMAQLEDENNGLPQIIFLDLHMPIIGGEDCLKKIRKNAQFNGIPVVIYSTYYIQQMANRLMGLGANLYIQKPSSFSLLKSILERCIIALLENKVAQEEDTNFVLKENEWE</sequence>
<dbReference type="SMART" id="SM00448">
    <property type="entry name" value="REC"/>
    <property type="match status" value="1"/>
</dbReference>
<evidence type="ECO:0000313" key="3">
    <source>
        <dbReference type="EMBL" id="SDL50973.1"/>
    </source>
</evidence>
<evidence type="ECO:0000313" key="4">
    <source>
        <dbReference type="Proteomes" id="UP000199440"/>
    </source>
</evidence>
<dbReference type="GO" id="GO:0000160">
    <property type="term" value="P:phosphorelay signal transduction system"/>
    <property type="evidence" value="ECO:0007669"/>
    <property type="project" value="InterPro"/>
</dbReference>
<keyword evidence="4" id="KW-1185">Reference proteome</keyword>
<dbReference type="OrthoDB" id="7631574at2"/>
<feature type="modified residue" description="4-aspartylphosphate" evidence="1">
    <location>
        <position position="61"/>
    </location>
</feature>
<dbReference type="SUPFAM" id="SSF52172">
    <property type="entry name" value="CheY-like"/>
    <property type="match status" value="1"/>
</dbReference>
<accession>A0A1G9KNF2</accession>
<dbReference type="InterPro" id="IPR011006">
    <property type="entry name" value="CheY-like_superfamily"/>
</dbReference>
<name>A0A1G9KNF2_9FLAO</name>
<dbReference type="Pfam" id="PF00072">
    <property type="entry name" value="Response_reg"/>
    <property type="match status" value="1"/>
</dbReference>
<dbReference type="PROSITE" id="PS50110">
    <property type="entry name" value="RESPONSE_REGULATORY"/>
    <property type="match status" value="1"/>
</dbReference>
<organism evidence="3 4">
    <name type="scientific">Kriegella aquimaris</name>
    <dbReference type="NCBI Taxonomy" id="192904"/>
    <lineage>
        <taxon>Bacteria</taxon>
        <taxon>Pseudomonadati</taxon>
        <taxon>Bacteroidota</taxon>
        <taxon>Flavobacteriia</taxon>
        <taxon>Flavobacteriales</taxon>
        <taxon>Flavobacteriaceae</taxon>
        <taxon>Kriegella</taxon>
    </lineage>
</organism>
<dbReference type="STRING" id="192904.SAMN04488514_1011057"/>
<gene>
    <name evidence="3" type="ORF">SAMN04488514_1011057</name>
</gene>
<evidence type="ECO:0000259" key="2">
    <source>
        <dbReference type="PROSITE" id="PS50110"/>
    </source>
</evidence>
<dbReference type="RefSeq" id="WP_089886086.1">
    <property type="nucleotide sequence ID" value="NZ_FNGV01000001.1"/>
</dbReference>
<dbReference type="Gene3D" id="3.40.50.2300">
    <property type="match status" value="1"/>
</dbReference>
<dbReference type="PANTHER" id="PTHR44520">
    <property type="entry name" value="RESPONSE REGULATOR RCP1-RELATED"/>
    <property type="match status" value="1"/>
</dbReference>
<reference evidence="3 4" key="1">
    <citation type="submission" date="2016-10" db="EMBL/GenBank/DDBJ databases">
        <authorList>
            <person name="de Groot N.N."/>
        </authorList>
    </citation>
    <scope>NUCLEOTIDE SEQUENCE [LARGE SCALE GENOMIC DNA]</scope>
    <source>
        <strain evidence="3 4">DSM 19886</strain>
    </source>
</reference>
<dbReference type="InterPro" id="IPR052893">
    <property type="entry name" value="TCS_response_regulator"/>
</dbReference>